<protein>
    <recommendedName>
        <fullName evidence="4">Fimbrial-type adhesion domain-containing protein</fullName>
    </recommendedName>
</protein>
<keyword evidence="3" id="KW-1185">Reference proteome</keyword>
<dbReference type="AlphaFoldDB" id="A0A2K4MT90"/>
<feature type="signal peptide" evidence="1">
    <location>
        <begin position="1"/>
        <end position="21"/>
    </location>
</feature>
<evidence type="ECO:0008006" key="4">
    <source>
        <dbReference type="Google" id="ProtNLM"/>
    </source>
</evidence>
<evidence type="ECO:0000313" key="3">
    <source>
        <dbReference type="Proteomes" id="UP000236416"/>
    </source>
</evidence>
<name>A0A2K4MT90_9NEIS</name>
<gene>
    <name evidence="2" type="ORF">C2134_01655</name>
</gene>
<dbReference type="EMBL" id="PPTF01000008">
    <property type="protein sequence ID" value="POB00329.1"/>
    <property type="molecule type" value="Genomic_DNA"/>
</dbReference>
<dbReference type="Proteomes" id="UP000236416">
    <property type="component" value="Unassembled WGS sequence"/>
</dbReference>
<organism evidence="2 3">
    <name type="scientific">Chromobacterium sinusclupearum</name>
    <dbReference type="NCBI Taxonomy" id="2077146"/>
    <lineage>
        <taxon>Bacteria</taxon>
        <taxon>Pseudomonadati</taxon>
        <taxon>Pseudomonadota</taxon>
        <taxon>Betaproteobacteria</taxon>
        <taxon>Neisseriales</taxon>
        <taxon>Chromobacteriaceae</taxon>
        <taxon>Chromobacterium</taxon>
    </lineage>
</organism>
<evidence type="ECO:0000256" key="1">
    <source>
        <dbReference type="SAM" id="SignalP"/>
    </source>
</evidence>
<dbReference type="RefSeq" id="WP_103317016.1">
    <property type="nucleotide sequence ID" value="NZ_PPTF01000008.1"/>
</dbReference>
<accession>A0A2K4MT90</accession>
<comment type="caution">
    <text evidence="2">The sequence shown here is derived from an EMBL/GenBank/DDBJ whole genome shotgun (WGS) entry which is preliminary data.</text>
</comment>
<sequence>MKLLYIYISLVGLFFSSTSLAQPSCKISSDLYVMDFGELARVNMQSTKISTKLRHASLGSKTATLKIQCDTPQKLKLRYLAAAYDEATYKLGSNGKLFITLSDTFVNGDNEKQLLSDGKEQSLEIALTPNSYVKLANDKMVTEMKVNIKASPVFVDTGYRRDYDSEMLTEGTLEVSSQ</sequence>
<reference evidence="2 3" key="1">
    <citation type="submission" date="2018-01" db="EMBL/GenBank/DDBJ databases">
        <title>Genomic Sequence of Chromobacterium MWU13-2610 from wild cranberry bogs within the Cape Cod National Seashore.</title>
        <authorList>
            <person name="O'Hara-Hanley K."/>
            <person name="Soby S."/>
            <person name="Harrison A."/>
        </authorList>
    </citation>
    <scope>NUCLEOTIDE SEQUENCE [LARGE SCALE GENOMIC DNA]</scope>
    <source>
        <strain evidence="2 3">MWU13-2610</strain>
    </source>
</reference>
<feature type="chain" id="PRO_5014323025" description="Fimbrial-type adhesion domain-containing protein" evidence="1">
    <location>
        <begin position="22"/>
        <end position="178"/>
    </location>
</feature>
<proteinExistence type="predicted"/>
<keyword evidence="1" id="KW-0732">Signal</keyword>
<evidence type="ECO:0000313" key="2">
    <source>
        <dbReference type="EMBL" id="POB00329.1"/>
    </source>
</evidence>